<reference evidence="5 6" key="1">
    <citation type="submission" date="2017-09" db="EMBL/GenBank/DDBJ databases">
        <authorList>
            <person name="Ehlers B."/>
            <person name="Leendertz F.H."/>
        </authorList>
    </citation>
    <scope>NUCLEOTIDE SEQUENCE [LARGE SCALE GENOMIC DNA]</scope>
    <source>
        <strain evidence="5 6">CGMCC 4.6857</strain>
    </source>
</reference>
<sequence>MLSFNGERAVAVDRYDRLPRGDGTITRLHQEDMCQALGLPPSAKYQSEGGPTPEQIISLIRHVVRPMVVAEAEVDRFVGALALNWLLGGTDAHAKNYSLLLMPGQVRLAPLYDVASSLPFDDMYRPRLRLAMKIGSEYRIEAITGRHWRAFAERNKLDAGRLLARIDDLAARPPEALRQAASAEMVASLGSSLPERLVAEVRDHVTRCRGALATG</sequence>
<dbReference type="EMBL" id="OBDY01000043">
    <property type="protein sequence ID" value="SNY72622.1"/>
    <property type="molecule type" value="Genomic_DNA"/>
</dbReference>
<evidence type="ECO:0000256" key="1">
    <source>
        <dbReference type="ARBA" id="ARBA00010164"/>
    </source>
</evidence>
<dbReference type="Gene3D" id="1.10.1070.20">
    <property type="match status" value="1"/>
</dbReference>
<keyword evidence="2" id="KW-0808">Transferase</keyword>
<dbReference type="PANTHER" id="PTHR37419:SF1">
    <property type="entry name" value="SERINE_THREONINE-PROTEIN KINASE TOXIN HIPA"/>
    <property type="match status" value="1"/>
</dbReference>
<dbReference type="GO" id="GO:0005829">
    <property type="term" value="C:cytosol"/>
    <property type="evidence" value="ECO:0007669"/>
    <property type="project" value="TreeGrafter"/>
</dbReference>
<dbReference type="PANTHER" id="PTHR37419">
    <property type="entry name" value="SERINE/THREONINE-PROTEIN KINASE TOXIN HIPA"/>
    <property type="match status" value="1"/>
</dbReference>
<dbReference type="Pfam" id="PF07804">
    <property type="entry name" value="HipA_C"/>
    <property type="match status" value="1"/>
</dbReference>
<organism evidence="5 6">
    <name type="scientific">Paractinoplanes atraurantiacus</name>
    <dbReference type="NCBI Taxonomy" id="1036182"/>
    <lineage>
        <taxon>Bacteria</taxon>
        <taxon>Bacillati</taxon>
        <taxon>Actinomycetota</taxon>
        <taxon>Actinomycetes</taxon>
        <taxon>Micromonosporales</taxon>
        <taxon>Micromonosporaceae</taxon>
        <taxon>Paractinoplanes</taxon>
    </lineage>
</organism>
<dbReference type="RefSeq" id="WP_179855679.1">
    <property type="nucleotide sequence ID" value="NZ_OBDY01000043.1"/>
</dbReference>
<evidence type="ECO:0000313" key="6">
    <source>
        <dbReference type="Proteomes" id="UP000219612"/>
    </source>
</evidence>
<evidence type="ECO:0000256" key="3">
    <source>
        <dbReference type="ARBA" id="ARBA00022777"/>
    </source>
</evidence>
<dbReference type="Proteomes" id="UP000219612">
    <property type="component" value="Unassembled WGS sequence"/>
</dbReference>
<gene>
    <name evidence="5" type="ORF">SAMN05421748_14335</name>
</gene>
<accession>A0A285KJ04</accession>
<comment type="similarity">
    <text evidence="1">Belongs to the HipA Ser/Thr kinase family.</text>
</comment>
<protein>
    <submittedName>
        <fullName evidence="5">Serine/threonine-protein kinase HipA</fullName>
    </submittedName>
</protein>
<dbReference type="InterPro" id="IPR012893">
    <property type="entry name" value="HipA-like_C"/>
</dbReference>
<keyword evidence="6" id="KW-1185">Reference proteome</keyword>
<proteinExistence type="inferred from homology"/>
<evidence type="ECO:0000259" key="4">
    <source>
        <dbReference type="Pfam" id="PF07804"/>
    </source>
</evidence>
<evidence type="ECO:0000256" key="2">
    <source>
        <dbReference type="ARBA" id="ARBA00022679"/>
    </source>
</evidence>
<dbReference type="AlphaFoldDB" id="A0A285KJ04"/>
<dbReference type="GO" id="GO:0004674">
    <property type="term" value="F:protein serine/threonine kinase activity"/>
    <property type="evidence" value="ECO:0007669"/>
    <property type="project" value="TreeGrafter"/>
</dbReference>
<feature type="domain" description="HipA-like C-terminal" evidence="4">
    <location>
        <begin position="2"/>
        <end position="172"/>
    </location>
</feature>
<keyword evidence="3 5" id="KW-0418">Kinase</keyword>
<dbReference type="InterPro" id="IPR052028">
    <property type="entry name" value="HipA_Ser/Thr_kinase"/>
</dbReference>
<name>A0A285KJ04_9ACTN</name>
<evidence type="ECO:0000313" key="5">
    <source>
        <dbReference type="EMBL" id="SNY72622.1"/>
    </source>
</evidence>